<dbReference type="AlphaFoldDB" id="A0A671FZP3"/>
<reference evidence="13" key="5">
    <citation type="submission" date="2025-09" db="UniProtKB">
        <authorList>
            <consortium name="Ensembl"/>
        </authorList>
    </citation>
    <scope>IDENTIFICATION</scope>
</reference>
<evidence type="ECO:0000313" key="13">
    <source>
        <dbReference type="Ensembl" id="ENSRFEP00010028073.1"/>
    </source>
</evidence>
<dbReference type="Gene3D" id="2.60.40.10">
    <property type="entry name" value="Immunoglobulins"/>
    <property type="match status" value="1"/>
</dbReference>
<feature type="compositionally biased region" description="Basic and acidic residues" evidence="10">
    <location>
        <begin position="156"/>
        <end position="173"/>
    </location>
</feature>
<dbReference type="InterPro" id="IPR007110">
    <property type="entry name" value="Ig-like_dom"/>
</dbReference>
<dbReference type="GeneTree" id="ENSGT01030000234556"/>
<evidence type="ECO:0000256" key="1">
    <source>
        <dbReference type="ARBA" id="ARBA00004479"/>
    </source>
</evidence>
<evidence type="ECO:0000256" key="4">
    <source>
        <dbReference type="ARBA" id="ARBA00022729"/>
    </source>
</evidence>
<protein>
    <recommendedName>
        <fullName evidence="12">Ig-like domain-containing protein</fullName>
    </recommendedName>
</protein>
<reference evidence="13 14" key="2">
    <citation type="journal article" date="2018" name="Annu Rev Anim Biosci">
        <title>Bat Biology, Genomes, and the Bat1K Project: To Generate Chromosome-Level Genomes for All Living Bat Species.</title>
        <authorList>
            <person name="Teeling E.C."/>
            <person name="Vernes S.C."/>
            <person name="Davalos L.M."/>
            <person name="Ray D.A."/>
            <person name="Gilbert M.T.P."/>
            <person name="Myers E."/>
        </authorList>
    </citation>
    <scope>NUCLEOTIDE SEQUENCE</scope>
</reference>
<dbReference type="SMART" id="SM00409">
    <property type="entry name" value="IG"/>
    <property type="match status" value="1"/>
</dbReference>
<dbReference type="InterPro" id="IPR003599">
    <property type="entry name" value="Ig_sub"/>
</dbReference>
<dbReference type="GO" id="GO:0009986">
    <property type="term" value="C:cell surface"/>
    <property type="evidence" value="ECO:0007669"/>
    <property type="project" value="TreeGrafter"/>
</dbReference>
<keyword evidence="14" id="KW-1185">Reference proteome</keyword>
<dbReference type="InterPro" id="IPR000920">
    <property type="entry name" value="Myelin_P0-rel"/>
</dbReference>
<evidence type="ECO:0000256" key="6">
    <source>
        <dbReference type="ARBA" id="ARBA00023136"/>
    </source>
</evidence>
<evidence type="ECO:0000256" key="5">
    <source>
        <dbReference type="ARBA" id="ARBA00022989"/>
    </source>
</evidence>
<reference evidence="13 14" key="1">
    <citation type="journal article" date="2015" name="Annu Rev Anim Biosci">
        <title>The Genome 10K Project: a way forward.</title>
        <authorList>
            <person name="Koepfli K.P."/>
            <person name="Paten B."/>
            <person name="O'Brien S.J."/>
            <person name="Koepfli K.P."/>
            <person name="Paten B."/>
            <person name="Antunes A."/>
            <person name="Belov K."/>
            <person name="Bustamante C."/>
            <person name="Castoe T.A."/>
            <person name="Clawson H."/>
            <person name="Crawford A.J."/>
            <person name="Diekhans M."/>
            <person name="Distel D."/>
            <person name="Durbin R."/>
            <person name="Earl D."/>
            <person name="Fujita M.K."/>
            <person name="Gamble T."/>
            <person name="Georges A."/>
            <person name="Gemmell N."/>
            <person name="Gilbert M.T."/>
            <person name="Graves J.M."/>
            <person name="Green R.E."/>
            <person name="Hickey G."/>
            <person name="Jarvis E.D."/>
            <person name="Johnson W."/>
            <person name="Komissarov A."/>
            <person name="Korf I."/>
            <person name="Kuhn R."/>
            <person name="Larkin D.M."/>
            <person name="Lewin H."/>
            <person name="Lopez J.V."/>
            <person name="Ma J."/>
            <person name="Marques-Bonet T."/>
            <person name="Miller W."/>
            <person name="Murphy R."/>
            <person name="Pevzner P."/>
            <person name="Shapiro B."/>
            <person name="Steiner C."/>
            <person name="Tamazian G."/>
            <person name="Venkatesh B."/>
            <person name="Wang J."/>
            <person name="Wayne R."/>
            <person name="Wiley E."/>
            <person name="Yang H."/>
            <person name="Zhang G."/>
            <person name="Haussler D."/>
            <person name="Ryder O."/>
            <person name="O'Brien S.J."/>
        </authorList>
    </citation>
    <scope>NUCLEOTIDE SEQUENCE</scope>
</reference>
<keyword evidence="8" id="KW-0325">Glycoprotein</keyword>
<feature type="domain" description="Ig-like" evidence="12">
    <location>
        <begin position="309"/>
        <end position="420"/>
    </location>
</feature>
<reference evidence="13" key="4">
    <citation type="submission" date="2025-08" db="UniProtKB">
        <authorList>
            <consortium name="Ensembl"/>
        </authorList>
    </citation>
    <scope>IDENTIFICATION</scope>
</reference>
<evidence type="ECO:0000256" key="9">
    <source>
        <dbReference type="ARBA" id="ARBA00023319"/>
    </source>
</evidence>
<evidence type="ECO:0000259" key="12">
    <source>
        <dbReference type="PROSITE" id="PS50835"/>
    </source>
</evidence>
<evidence type="ECO:0000256" key="2">
    <source>
        <dbReference type="ARBA" id="ARBA00007180"/>
    </source>
</evidence>
<dbReference type="PANTHER" id="PTHR13869">
    <property type="entry name" value="MYELIN P0 RELATED"/>
    <property type="match status" value="1"/>
</dbReference>
<dbReference type="PANTHER" id="PTHR13869:SF19">
    <property type="entry name" value="MYELIN PROTEIN ZERO-LIKE PROTEIN 1"/>
    <property type="match status" value="1"/>
</dbReference>
<organism evidence="13 14">
    <name type="scientific">Rhinolophus ferrumequinum</name>
    <name type="common">Greater horseshoe bat</name>
    <dbReference type="NCBI Taxonomy" id="59479"/>
    <lineage>
        <taxon>Eukaryota</taxon>
        <taxon>Metazoa</taxon>
        <taxon>Chordata</taxon>
        <taxon>Craniata</taxon>
        <taxon>Vertebrata</taxon>
        <taxon>Euteleostomi</taxon>
        <taxon>Mammalia</taxon>
        <taxon>Eutheria</taxon>
        <taxon>Laurasiatheria</taxon>
        <taxon>Chiroptera</taxon>
        <taxon>Yinpterochiroptera</taxon>
        <taxon>Rhinolophoidea</taxon>
        <taxon>Rhinolophidae</taxon>
        <taxon>Rhinolophinae</taxon>
        <taxon>Rhinolophus</taxon>
    </lineage>
</organism>
<keyword evidence="9" id="KW-0393">Immunoglobulin domain</keyword>
<keyword evidence="7" id="KW-1015">Disulfide bond</keyword>
<feature type="compositionally biased region" description="Polar residues" evidence="10">
    <location>
        <begin position="483"/>
        <end position="492"/>
    </location>
</feature>
<evidence type="ECO:0000256" key="11">
    <source>
        <dbReference type="SAM" id="Phobius"/>
    </source>
</evidence>
<evidence type="ECO:0000256" key="10">
    <source>
        <dbReference type="SAM" id="MobiDB-lite"/>
    </source>
</evidence>
<dbReference type="Proteomes" id="UP000472240">
    <property type="component" value="Chromosome 22"/>
</dbReference>
<evidence type="ECO:0000313" key="14">
    <source>
        <dbReference type="Proteomes" id="UP000472240"/>
    </source>
</evidence>
<keyword evidence="4" id="KW-0732">Signal</keyword>
<proteinExistence type="inferred from homology"/>
<dbReference type="InterPro" id="IPR036179">
    <property type="entry name" value="Ig-like_dom_sf"/>
</dbReference>
<comment type="subcellular location">
    <subcellularLocation>
        <location evidence="1">Membrane</location>
        <topology evidence="1">Single-pass type I membrane protein</topology>
    </subcellularLocation>
</comment>
<feature type="region of interest" description="Disordered" evidence="10">
    <location>
        <begin position="89"/>
        <end position="216"/>
    </location>
</feature>
<keyword evidence="3 11" id="KW-0812">Transmembrane</keyword>
<evidence type="ECO:0000256" key="3">
    <source>
        <dbReference type="ARBA" id="ARBA00022692"/>
    </source>
</evidence>
<sequence length="550" mass="59626">MQFFCMAKAKRGLRAASPRLVACSGEQQRSGVSTWPEWGAEGGLERFSSLCSVLRCLHLWFAVTVPKAMTCSPEGLPLSGSPVSTCIRKREGRREGQRSWSKLELSKGERAKPPPGPSENILTRLPSNGSHCARMKGSQGWKGASQTRSLCHPPTNRKEGRGKEAERRPKADEAGGPPPGTRTRETSGRTREAAPGEGCPLRRRAGPPPPRRPPLRSAARVHLSFHEVGGSRAGGRASRRVALSELPNVSGPDVLVAKRCSRGPGQVVRNVQRGPRVHSVPERARSAGNVGDKFAANPLLRDFSPCPLPSGVTTGVSALEVYTPKEIFVANGTQGKLTCKFKSTNTTGTLTTVSWSFQPEGADTTVSFFHYSQGQVYPGNYPPFKDRISWAGDLDKKDASINIENMQFIHNGTYICDVKNPPDIVAQPGHIRLYVVEKEILPVFPVWVVVGTVTAVVVGVILLVTMVLAVLYRRRNSKRDYTGCSTSESVSPVKQAPRKSPSDTEGLVKSLPSGSHQGPVIYAQLDHSGGHHSDKINKSESVVYADIRKN</sequence>
<dbReference type="SUPFAM" id="SSF48726">
    <property type="entry name" value="Immunoglobulin"/>
    <property type="match status" value="1"/>
</dbReference>
<keyword evidence="6 11" id="KW-0472">Membrane</keyword>
<feature type="region of interest" description="Disordered" evidence="10">
    <location>
        <begin position="480"/>
        <end position="537"/>
    </location>
</feature>
<reference evidence="14" key="3">
    <citation type="submission" date="2018-12" db="EMBL/GenBank/DDBJ databases">
        <title>G10K-VGP greater horseshoe bat female genome, primary haplotype.</title>
        <authorList>
            <person name="Teeling E."/>
            <person name="Myers G."/>
            <person name="Vernes S."/>
            <person name="Pippel M."/>
            <person name="Winkler S."/>
            <person name="Fedrigo O."/>
            <person name="Rhie A."/>
            <person name="Koren S."/>
            <person name="Phillippy A."/>
            <person name="Lewin H."/>
            <person name="Damas J."/>
            <person name="Howe K."/>
            <person name="Mountcastle J."/>
            <person name="Jarvis E.D."/>
        </authorList>
    </citation>
    <scope>NUCLEOTIDE SEQUENCE [LARGE SCALE GENOMIC DNA]</scope>
</reference>
<dbReference type="GO" id="GO:0005886">
    <property type="term" value="C:plasma membrane"/>
    <property type="evidence" value="ECO:0007669"/>
    <property type="project" value="TreeGrafter"/>
</dbReference>
<comment type="similarity">
    <text evidence="2">Belongs to the myelin P0 protein family.</text>
</comment>
<dbReference type="FunFam" id="2.60.40.10:FF:000193">
    <property type="entry name" value="Myelin protein zero-like 1 like"/>
    <property type="match status" value="1"/>
</dbReference>
<evidence type="ECO:0000256" key="8">
    <source>
        <dbReference type="ARBA" id="ARBA00023180"/>
    </source>
</evidence>
<dbReference type="PRINTS" id="PR00213">
    <property type="entry name" value="MYELINP0"/>
</dbReference>
<dbReference type="PROSITE" id="PS50835">
    <property type="entry name" value="IG_LIKE"/>
    <property type="match status" value="1"/>
</dbReference>
<accession>A0A671FZP3</accession>
<dbReference type="InParanoid" id="A0A671FZP3"/>
<name>A0A671FZP3_RHIFE</name>
<keyword evidence="5 11" id="KW-1133">Transmembrane helix</keyword>
<gene>
    <name evidence="13" type="primary">MPZL1</name>
</gene>
<dbReference type="InterPro" id="IPR013106">
    <property type="entry name" value="Ig_V-set"/>
</dbReference>
<feature type="compositionally biased region" description="Basic and acidic residues" evidence="10">
    <location>
        <begin position="182"/>
        <end position="194"/>
    </location>
</feature>
<dbReference type="InterPro" id="IPR013783">
    <property type="entry name" value="Ig-like_fold"/>
</dbReference>
<dbReference type="Ensembl" id="ENSRFET00010030474.1">
    <property type="protein sequence ID" value="ENSRFEP00010028073.1"/>
    <property type="gene ID" value="ENSRFEG00010018662.1"/>
</dbReference>
<feature type="compositionally biased region" description="Basic and acidic residues" evidence="10">
    <location>
        <begin position="528"/>
        <end position="537"/>
    </location>
</feature>
<feature type="transmembrane region" description="Helical" evidence="11">
    <location>
        <begin position="446"/>
        <end position="472"/>
    </location>
</feature>
<dbReference type="SMART" id="SM00406">
    <property type="entry name" value="IGv"/>
    <property type="match status" value="1"/>
</dbReference>
<dbReference type="Pfam" id="PF07686">
    <property type="entry name" value="V-set"/>
    <property type="match status" value="1"/>
</dbReference>
<dbReference type="CDD" id="cd05715">
    <property type="entry name" value="IgV_P0-like"/>
    <property type="match status" value="1"/>
</dbReference>
<evidence type="ECO:0000256" key="7">
    <source>
        <dbReference type="ARBA" id="ARBA00023157"/>
    </source>
</evidence>
<dbReference type="GO" id="GO:0005925">
    <property type="term" value="C:focal adhesion"/>
    <property type="evidence" value="ECO:0007669"/>
    <property type="project" value="TreeGrafter"/>
</dbReference>